<dbReference type="VEuPathDB" id="VectorBase:LLONM1_002103"/>
<dbReference type="EMBL" id="GITU01002096">
    <property type="protein sequence ID" value="MBC1170799.1"/>
    <property type="molecule type" value="Transcribed_RNA"/>
</dbReference>
<feature type="chain" id="PRO_5028844468" evidence="1">
    <location>
        <begin position="21"/>
        <end position="122"/>
    </location>
</feature>
<keyword evidence="1" id="KW-0732">Signal</keyword>
<dbReference type="AlphaFoldDB" id="A0A7G3AEV3"/>
<organism evidence="2">
    <name type="scientific">Lutzomyia longipalpis</name>
    <name type="common">Sand fly</name>
    <dbReference type="NCBI Taxonomy" id="7200"/>
    <lineage>
        <taxon>Eukaryota</taxon>
        <taxon>Metazoa</taxon>
        <taxon>Ecdysozoa</taxon>
        <taxon>Arthropoda</taxon>
        <taxon>Hexapoda</taxon>
        <taxon>Insecta</taxon>
        <taxon>Pterygota</taxon>
        <taxon>Neoptera</taxon>
        <taxon>Endopterygota</taxon>
        <taxon>Diptera</taxon>
        <taxon>Nematocera</taxon>
        <taxon>Psychodoidea</taxon>
        <taxon>Psychodidae</taxon>
        <taxon>Lutzomyia</taxon>
        <taxon>Lutzomyia</taxon>
    </lineage>
</organism>
<name>A0A7G3AEV3_LUTLO</name>
<proteinExistence type="predicted"/>
<evidence type="ECO:0000313" key="2">
    <source>
        <dbReference type="EMBL" id="MBC1170799.1"/>
    </source>
</evidence>
<feature type="signal peptide" evidence="1">
    <location>
        <begin position="1"/>
        <end position="20"/>
    </location>
</feature>
<reference evidence="2" key="1">
    <citation type="journal article" date="2020" name="BMC">
        <title>Leishmania infection induces a limited differential gene expression in the sand fly midgut.</title>
        <authorList>
            <person name="Coutinho-Abreu I.V."/>
            <person name="Serafim T.D."/>
            <person name="Meneses C."/>
            <person name="Kamhawi S."/>
            <person name="Oliveira F."/>
            <person name="Valenzuela J.G."/>
        </authorList>
    </citation>
    <scope>NUCLEOTIDE SEQUENCE</scope>
    <source>
        <strain evidence="2">Jacobina</strain>
        <tissue evidence="2">Midgut</tissue>
    </source>
</reference>
<protein>
    <submittedName>
        <fullName evidence="2">Putative conserved secreted protein</fullName>
    </submittedName>
</protein>
<evidence type="ECO:0000256" key="1">
    <source>
        <dbReference type="SAM" id="SignalP"/>
    </source>
</evidence>
<sequence>MNKLVLFAFLFTAVIVSSNAQFFGGFFPGEAGGFAGGAWPQFVVDKVVQQVRDTPVTEEQKPQLDQIVQDLENGLAQCDELLTVTPVYWLYKRCVGFQLKKATNAAAALQAAAATTTAPPSF</sequence>
<accession>A0A7G3AEV3</accession>